<dbReference type="PANTHER" id="PTHR36973:SF4">
    <property type="entry name" value="NODULATION PROTEIN"/>
    <property type="match status" value="1"/>
</dbReference>
<dbReference type="Pfam" id="PF05050">
    <property type="entry name" value="Methyltransf_21"/>
    <property type="match status" value="1"/>
</dbReference>
<keyword evidence="2" id="KW-0808">Transferase</keyword>
<proteinExistence type="predicted"/>
<dbReference type="RefSeq" id="WP_269445780.1">
    <property type="nucleotide sequence ID" value="NZ_CP097463.1"/>
</dbReference>
<dbReference type="InterPro" id="IPR029063">
    <property type="entry name" value="SAM-dependent_MTases_sf"/>
</dbReference>
<dbReference type="NCBIfam" id="TIGR01444">
    <property type="entry name" value="fkbM_fam"/>
    <property type="match status" value="1"/>
</dbReference>
<dbReference type="GO" id="GO:0008168">
    <property type="term" value="F:methyltransferase activity"/>
    <property type="evidence" value="ECO:0007669"/>
    <property type="project" value="UniProtKB-KW"/>
</dbReference>
<dbReference type="InterPro" id="IPR006342">
    <property type="entry name" value="FkbM_mtfrase"/>
</dbReference>
<dbReference type="InterPro" id="IPR053188">
    <property type="entry name" value="FkbM_Methyltransferase"/>
</dbReference>
<evidence type="ECO:0000259" key="1">
    <source>
        <dbReference type="Pfam" id="PF05050"/>
    </source>
</evidence>
<keyword evidence="2" id="KW-0489">Methyltransferase</keyword>
<dbReference type="GO" id="GO:0032259">
    <property type="term" value="P:methylation"/>
    <property type="evidence" value="ECO:0007669"/>
    <property type="project" value="UniProtKB-KW"/>
</dbReference>
<name>A0ABY7K417_9ACTN</name>
<protein>
    <submittedName>
        <fullName evidence="2">FkbM family methyltransferase</fullName>
    </submittedName>
</protein>
<sequence length="246" mass="27072">MANSRGLAGRAVEQAVLLANRFGVDVTRERFRYRFLHALSGRGVDTVLDIGANTGQFGRQLRRAGYRDRIHSVEPLASAFAGLQRTAGRDRRWTVERAAVSDAPGTLTMNVSQNSVSSSALPILERSVAAAPQTRYIATEHVTATTVDDLVVAQRLDPDRTLLKVDVQGYEQAVFAGAAKTLDRFAAIRTEMSLVALYEGQVLMPELLEALTGRGFELWFLEPGFTEPGTRRLLQLDGVFLRREPA</sequence>
<evidence type="ECO:0000313" key="3">
    <source>
        <dbReference type="Proteomes" id="UP001164693"/>
    </source>
</evidence>
<feature type="domain" description="Methyltransferase FkbM" evidence="1">
    <location>
        <begin position="49"/>
        <end position="218"/>
    </location>
</feature>
<organism evidence="2 3">
    <name type="scientific">Jatrophihabitans cynanchi</name>
    <dbReference type="NCBI Taxonomy" id="2944128"/>
    <lineage>
        <taxon>Bacteria</taxon>
        <taxon>Bacillati</taxon>
        <taxon>Actinomycetota</taxon>
        <taxon>Actinomycetes</taxon>
        <taxon>Jatrophihabitantales</taxon>
        <taxon>Jatrophihabitantaceae</taxon>
        <taxon>Jatrophihabitans</taxon>
    </lineage>
</organism>
<dbReference type="Gene3D" id="3.40.50.150">
    <property type="entry name" value="Vaccinia Virus protein VP39"/>
    <property type="match status" value="1"/>
</dbReference>
<keyword evidence="3" id="KW-1185">Reference proteome</keyword>
<accession>A0ABY7K417</accession>
<evidence type="ECO:0000313" key="2">
    <source>
        <dbReference type="EMBL" id="WAX59238.1"/>
    </source>
</evidence>
<reference evidence="2" key="1">
    <citation type="submission" date="2022-05" db="EMBL/GenBank/DDBJ databases">
        <title>Jatrophihabitans sp. SB3-54 whole genome sequence.</title>
        <authorList>
            <person name="Suh M.K."/>
            <person name="Eom M.K."/>
            <person name="Kim J.S."/>
            <person name="Kim H.S."/>
            <person name="Do H.E."/>
            <person name="Shin Y.K."/>
            <person name="Lee J.-S."/>
        </authorList>
    </citation>
    <scope>NUCLEOTIDE SEQUENCE</scope>
    <source>
        <strain evidence="2">SB3-54</strain>
    </source>
</reference>
<dbReference type="PANTHER" id="PTHR36973">
    <property type="entry name" value="SLL1456 PROTEIN-RELATED"/>
    <property type="match status" value="1"/>
</dbReference>
<dbReference type="Proteomes" id="UP001164693">
    <property type="component" value="Chromosome"/>
</dbReference>
<gene>
    <name evidence="2" type="ORF">M6B22_10855</name>
</gene>
<dbReference type="EMBL" id="CP097463">
    <property type="protein sequence ID" value="WAX59238.1"/>
    <property type="molecule type" value="Genomic_DNA"/>
</dbReference>
<dbReference type="SUPFAM" id="SSF53335">
    <property type="entry name" value="S-adenosyl-L-methionine-dependent methyltransferases"/>
    <property type="match status" value="1"/>
</dbReference>